<feature type="chain" id="PRO_5046308285" evidence="7">
    <location>
        <begin position="25"/>
        <end position="603"/>
    </location>
</feature>
<evidence type="ECO:0000256" key="1">
    <source>
        <dbReference type="ARBA" id="ARBA00022475"/>
    </source>
</evidence>
<evidence type="ECO:0000313" key="8">
    <source>
        <dbReference type="EMBL" id="MBW7452589.1"/>
    </source>
</evidence>
<keyword evidence="1" id="KW-1003">Cell membrane</keyword>
<feature type="compositionally biased region" description="Low complexity" evidence="6">
    <location>
        <begin position="31"/>
        <end position="48"/>
    </location>
</feature>
<evidence type="ECO:0000256" key="3">
    <source>
        <dbReference type="ARBA" id="ARBA00023136"/>
    </source>
</evidence>
<dbReference type="RefSeq" id="WP_210040852.1">
    <property type="nucleotide sequence ID" value="NZ_JBHLVU010000021.1"/>
</dbReference>
<dbReference type="EMBL" id="JAHZIK010000007">
    <property type="protein sequence ID" value="MBW7452589.1"/>
    <property type="molecule type" value="Genomic_DNA"/>
</dbReference>
<evidence type="ECO:0000256" key="5">
    <source>
        <dbReference type="ARBA" id="ARBA00023288"/>
    </source>
</evidence>
<keyword evidence="9" id="KW-1185">Reference proteome</keyword>
<proteinExistence type="predicted"/>
<dbReference type="PANTHER" id="PTHR43649:SF33">
    <property type="entry name" value="POLYGALACTURONAN_RHAMNOGALACTURONAN-BINDING PROTEIN YTCQ"/>
    <property type="match status" value="1"/>
</dbReference>
<accession>A0ABS7BVH0</accession>
<dbReference type="InterPro" id="IPR006059">
    <property type="entry name" value="SBP"/>
</dbReference>
<keyword evidence="5" id="KW-0449">Lipoprotein</keyword>
<dbReference type="Pfam" id="PF13416">
    <property type="entry name" value="SBP_bac_8"/>
    <property type="match status" value="1"/>
</dbReference>
<dbReference type="SUPFAM" id="SSF53850">
    <property type="entry name" value="Periplasmic binding protein-like II"/>
    <property type="match status" value="2"/>
</dbReference>
<organism evidence="8 9">
    <name type="scientific">Paenibacillus sepulcri</name>
    <dbReference type="NCBI Taxonomy" id="359917"/>
    <lineage>
        <taxon>Bacteria</taxon>
        <taxon>Bacillati</taxon>
        <taxon>Bacillota</taxon>
        <taxon>Bacilli</taxon>
        <taxon>Bacillales</taxon>
        <taxon>Paenibacillaceae</taxon>
        <taxon>Paenibacillus</taxon>
    </lineage>
</organism>
<keyword evidence="4" id="KW-0564">Palmitate</keyword>
<name>A0ABS7BVH0_9BACL</name>
<comment type="caution">
    <text evidence="8">The sequence shown here is derived from an EMBL/GenBank/DDBJ whole genome shotgun (WGS) entry which is preliminary data.</text>
</comment>
<dbReference type="InterPro" id="IPR050490">
    <property type="entry name" value="Bact_solute-bd_prot1"/>
</dbReference>
<evidence type="ECO:0000256" key="2">
    <source>
        <dbReference type="ARBA" id="ARBA00022729"/>
    </source>
</evidence>
<dbReference type="Gene3D" id="3.40.190.10">
    <property type="entry name" value="Periplasmic binding protein-like II"/>
    <property type="match status" value="4"/>
</dbReference>
<keyword evidence="2 7" id="KW-0732">Signal</keyword>
<evidence type="ECO:0000256" key="4">
    <source>
        <dbReference type="ARBA" id="ARBA00023139"/>
    </source>
</evidence>
<dbReference type="PROSITE" id="PS51257">
    <property type="entry name" value="PROKAR_LIPOPROTEIN"/>
    <property type="match status" value="1"/>
</dbReference>
<keyword evidence="3" id="KW-0472">Membrane</keyword>
<evidence type="ECO:0000256" key="6">
    <source>
        <dbReference type="SAM" id="MobiDB-lite"/>
    </source>
</evidence>
<evidence type="ECO:0000313" key="9">
    <source>
        <dbReference type="Proteomes" id="UP001519887"/>
    </source>
</evidence>
<protein>
    <submittedName>
        <fullName evidence="8">Extracellular solute-binding protein</fullName>
    </submittedName>
</protein>
<sequence>MPKMTKKSMMMLSLVVFLIFPALIGCSNSPGSNTGSGSTDSGTEAAPDAEAKDPADPLSEAADNKIIEADLAKVETPEYFANSPQYEYTIQLGPTPLSEGTYGQRYFEKKFNVKLKFVNIDESNRKEQLNLMFATGTIPDIVQVALPDVSDYSKQGLLAEIPVEMTKENMPNYYKVIEKYDPQLLSITNVDGKNMGLARFNPNGGVPRPASIRADWLKNVGITKVPQTIQELEDAFVKFRNDDPDQNGAKDTYGMSNPSDFAGNQWFQSIFGAYNTNPFNWVERDGKLQFGLTTPETKEALKLLNKWYKLGLIDPEFITDKGRSSDALDLATKFAQGKLGYIDNLNFDDVQWDNDGHLSFRWVANQPDWQKWFEANKDDKAKLYSTKIYTDFDENAPGPIYITMPPVKGPSGASGYQREGYQNSVLVFGKQLATDQDKFVKLLKIMEYQHTDADAYLHLGYGPEGLMWITDDKGNKLLNTDWPKHELFHPQFKKLGVNWITNIMTWTNPDFMAIWGPQTEQRYELTGDIIREFPYYENQLKVVLPSQGKYTELLDTRVKEYVIKTVTGDLDIDSTFDKTVEQWYKDGGEALTKEANDWYSTVK</sequence>
<gene>
    <name evidence="8" type="ORF">K0U00_00855</name>
</gene>
<evidence type="ECO:0000256" key="7">
    <source>
        <dbReference type="SAM" id="SignalP"/>
    </source>
</evidence>
<dbReference type="PANTHER" id="PTHR43649">
    <property type="entry name" value="ARABINOSE-BINDING PROTEIN-RELATED"/>
    <property type="match status" value="1"/>
</dbReference>
<feature type="region of interest" description="Disordered" evidence="6">
    <location>
        <begin position="31"/>
        <end position="58"/>
    </location>
</feature>
<reference evidence="8 9" key="1">
    <citation type="submission" date="2021-07" db="EMBL/GenBank/DDBJ databases">
        <title>Paenibacillus radiodurans sp. nov., isolated from the southeastern edge of Tengger Desert.</title>
        <authorList>
            <person name="Zhang G."/>
        </authorList>
    </citation>
    <scope>NUCLEOTIDE SEQUENCE [LARGE SCALE GENOMIC DNA]</scope>
    <source>
        <strain evidence="8 9">CCM 7311</strain>
    </source>
</reference>
<feature type="signal peptide" evidence="7">
    <location>
        <begin position="1"/>
        <end position="24"/>
    </location>
</feature>
<dbReference type="Proteomes" id="UP001519887">
    <property type="component" value="Unassembled WGS sequence"/>
</dbReference>